<dbReference type="PANTHER" id="PTHR20941">
    <property type="entry name" value="FOLATE SYNTHESIS PROTEINS"/>
    <property type="match status" value="1"/>
</dbReference>
<dbReference type="InterPro" id="IPR000489">
    <property type="entry name" value="Pterin-binding_dom"/>
</dbReference>
<accession>A0A1G7AN14</accession>
<keyword evidence="7 9" id="KW-0460">Magnesium</keyword>
<evidence type="ECO:0000256" key="2">
    <source>
        <dbReference type="ARBA" id="ARBA00001946"/>
    </source>
</evidence>
<evidence type="ECO:0000256" key="3">
    <source>
        <dbReference type="ARBA" id="ARBA00004763"/>
    </source>
</evidence>
<dbReference type="PROSITE" id="PS00793">
    <property type="entry name" value="DHPS_2"/>
    <property type="match status" value="1"/>
</dbReference>
<evidence type="ECO:0000256" key="5">
    <source>
        <dbReference type="ARBA" id="ARBA00022679"/>
    </source>
</evidence>
<keyword evidence="5 9" id="KW-0808">Transferase</keyword>
<dbReference type="EC" id="2.5.1.15" evidence="4 9"/>
<comment type="cofactor">
    <cofactor evidence="2 9">
        <name>Mg(2+)</name>
        <dbReference type="ChEBI" id="CHEBI:18420"/>
    </cofactor>
</comment>
<organism evidence="11 12">
    <name type="scientific">Salipiger thiooxidans</name>
    <dbReference type="NCBI Taxonomy" id="282683"/>
    <lineage>
        <taxon>Bacteria</taxon>
        <taxon>Pseudomonadati</taxon>
        <taxon>Pseudomonadota</taxon>
        <taxon>Alphaproteobacteria</taxon>
        <taxon>Rhodobacterales</taxon>
        <taxon>Roseobacteraceae</taxon>
        <taxon>Salipiger</taxon>
    </lineage>
</organism>
<dbReference type="PROSITE" id="PS00792">
    <property type="entry name" value="DHPS_1"/>
    <property type="match status" value="1"/>
</dbReference>
<evidence type="ECO:0000256" key="7">
    <source>
        <dbReference type="ARBA" id="ARBA00022842"/>
    </source>
</evidence>
<dbReference type="UniPathway" id="UPA00077">
    <property type="reaction ID" value="UER00156"/>
</dbReference>
<dbReference type="InterPro" id="IPR045031">
    <property type="entry name" value="DHP_synth-like"/>
</dbReference>
<dbReference type="PROSITE" id="PS50972">
    <property type="entry name" value="PTERIN_BINDING"/>
    <property type="match status" value="1"/>
</dbReference>
<dbReference type="SUPFAM" id="SSF51717">
    <property type="entry name" value="Dihydropteroate synthetase-like"/>
    <property type="match status" value="1"/>
</dbReference>
<comment type="catalytic activity">
    <reaction evidence="1">
        <text>(7,8-dihydropterin-6-yl)methyl diphosphate + 4-aminobenzoate = 7,8-dihydropteroate + diphosphate</text>
        <dbReference type="Rhea" id="RHEA:19949"/>
        <dbReference type="ChEBI" id="CHEBI:17836"/>
        <dbReference type="ChEBI" id="CHEBI:17839"/>
        <dbReference type="ChEBI" id="CHEBI:33019"/>
        <dbReference type="ChEBI" id="CHEBI:72950"/>
        <dbReference type="EC" id="2.5.1.15"/>
    </reaction>
</comment>
<evidence type="ECO:0000256" key="8">
    <source>
        <dbReference type="ARBA" id="ARBA00022909"/>
    </source>
</evidence>
<dbReference type="GO" id="GO:0046656">
    <property type="term" value="P:folic acid biosynthetic process"/>
    <property type="evidence" value="ECO:0007669"/>
    <property type="project" value="UniProtKB-KW"/>
</dbReference>
<dbReference type="GO" id="GO:0046872">
    <property type="term" value="F:metal ion binding"/>
    <property type="evidence" value="ECO:0007669"/>
    <property type="project" value="UniProtKB-KW"/>
</dbReference>
<dbReference type="NCBIfam" id="TIGR01496">
    <property type="entry name" value="DHPS"/>
    <property type="match status" value="1"/>
</dbReference>
<dbReference type="PANTHER" id="PTHR20941:SF1">
    <property type="entry name" value="FOLIC ACID SYNTHESIS PROTEIN FOL1"/>
    <property type="match status" value="1"/>
</dbReference>
<proteinExistence type="inferred from homology"/>
<dbReference type="AlphaFoldDB" id="A0A1G7AN14"/>
<evidence type="ECO:0000259" key="10">
    <source>
        <dbReference type="PROSITE" id="PS50972"/>
    </source>
</evidence>
<dbReference type="InterPro" id="IPR011005">
    <property type="entry name" value="Dihydropteroate_synth-like_sf"/>
</dbReference>
<dbReference type="GO" id="GO:0046654">
    <property type="term" value="P:tetrahydrofolate biosynthetic process"/>
    <property type="evidence" value="ECO:0007669"/>
    <property type="project" value="UniProtKB-UniPathway"/>
</dbReference>
<comment type="similarity">
    <text evidence="9">Belongs to the DHPS family.</text>
</comment>
<sequence length="348" mass="37150">MPRRQRQGYRPGMRDYYRPLVRSDFPRPDTALSLAGGPRWFTHVARHRRDGSVTRLAATEVPPEALARLTARRPSLLGLPMDRAQIMGILNVTPDSFSDGGSDRNAAEAALRGRRLINEGADILDIGGESTRPGAPEVPSGEEIARTEPVIRALAGVPISIDTRKAKVARAAVRAGASIVNDVSGLTHDPALAGYCVENGLPVCVMHSQGDPETMQDDPVYENVLLDIYDFLERQVDMLEAQGLARGKIIVDPGIGFGKTQAHNLALLNGLSLFHGIGCPVLLGVSRKGFIGRIGRAPEPASRAPGSIAVALAGIAQGIQIIRVHDVAATRQALALWQAVEQGGKDDA</sequence>
<comment type="function">
    <text evidence="9">Catalyzes the condensation of para-aminobenzoate (pABA) with 6-hydroxymethyl-7,8-dihydropterin diphosphate (DHPt-PP) to form 7,8-dihydropteroate (H2Pte), the immediate precursor of folate derivatives.</text>
</comment>
<evidence type="ECO:0000256" key="4">
    <source>
        <dbReference type="ARBA" id="ARBA00012458"/>
    </source>
</evidence>
<dbReference type="GO" id="GO:0004156">
    <property type="term" value="F:dihydropteroate synthase activity"/>
    <property type="evidence" value="ECO:0007669"/>
    <property type="project" value="UniProtKB-EC"/>
</dbReference>
<dbReference type="GO" id="GO:0005829">
    <property type="term" value="C:cytosol"/>
    <property type="evidence" value="ECO:0007669"/>
    <property type="project" value="TreeGrafter"/>
</dbReference>
<dbReference type="STRING" id="282683.SAMN04488105_101218"/>
<dbReference type="Pfam" id="PF00809">
    <property type="entry name" value="Pterin_bind"/>
    <property type="match status" value="1"/>
</dbReference>
<keyword evidence="12" id="KW-1185">Reference proteome</keyword>
<evidence type="ECO:0000313" key="12">
    <source>
        <dbReference type="Proteomes" id="UP000198994"/>
    </source>
</evidence>
<dbReference type="Proteomes" id="UP000198994">
    <property type="component" value="Unassembled WGS sequence"/>
</dbReference>
<evidence type="ECO:0000256" key="1">
    <source>
        <dbReference type="ARBA" id="ARBA00000012"/>
    </source>
</evidence>
<dbReference type="CDD" id="cd00739">
    <property type="entry name" value="DHPS"/>
    <property type="match status" value="1"/>
</dbReference>
<dbReference type="InterPro" id="IPR006390">
    <property type="entry name" value="DHP_synth_dom"/>
</dbReference>
<keyword evidence="8 9" id="KW-0289">Folate biosynthesis</keyword>
<feature type="domain" description="Pterin-binding" evidence="10">
    <location>
        <begin position="84"/>
        <end position="335"/>
    </location>
</feature>
<keyword evidence="6 9" id="KW-0479">Metal-binding</keyword>
<gene>
    <name evidence="11" type="ORF">SAMN04488105_101218</name>
</gene>
<evidence type="ECO:0000313" key="11">
    <source>
        <dbReference type="EMBL" id="SDE15276.1"/>
    </source>
</evidence>
<reference evidence="12" key="1">
    <citation type="submission" date="2016-10" db="EMBL/GenBank/DDBJ databases">
        <authorList>
            <person name="Varghese N."/>
            <person name="Submissions S."/>
        </authorList>
    </citation>
    <scope>NUCLEOTIDE SEQUENCE [LARGE SCALE GENOMIC DNA]</scope>
    <source>
        <strain evidence="12">DSM 10146</strain>
    </source>
</reference>
<evidence type="ECO:0000256" key="6">
    <source>
        <dbReference type="ARBA" id="ARBA00022723"/>
    </source>
</evidence>
<dbReference type="EMBL" id="FNAV01000001">
    <property type="protein sequence ID" value="SDE15276.1"/>
    <property type="molecule type" value="Genomic_DNA"/>
</dbReference>
<protein>
    <recommendedName>
        <fullName evidence="4 9">Dihydropteroate synthase</fullName>
        <shortName evidence="9">DHPS</shortName>
        <ecNumber evidence="4 9">2.5.1.15</ecNumber>
    </recommendedName>
    <alternativeName>
        <fullName evidence="9">Dihydropteroate pyrophosphorylase</fullName>
    </alternativeName>
</protein>
<name>A0A1G7AN14_9RHOB</name>
<dbReference type="Gene3D" id="3.20.20.20">
    <property type="entry name" value="Dihydropteroate synthase-like"/>
    <property type="match status" value="1"/>
</dbReference>
<comment type="pathway">
    <text evidence="3 9">Cofactor biosynthesis; tetrahydrofolate biosynthesis; 7,8-dihydrofolate from 2-amino-4-hydroxy-6-hydroxymethyl-7,8-dihydropteridine diphosphate and 4-aminobenzoate: step 1/2.</text>
</comment>
<evidence type="ECO:0000256" key="9">
    <source>
        <dbReference type="RuleBase" id="RU361205"/>
    </source>
</evidence>